<sequence>MSQNNHPQNNNNYSNLQTSTYNDSSSNINDDAYSHTNGYPGNTFSTPYQGNVGQQPMMDYSPSTQFYPAMYHHHANHANEHQNPPLTGNNNISNTTINSPPGIFIFNIPGFRIIVIPDSFSNFVPSNPPPF</sequence>
<evidence type="ECO:0000313" key="2">
    <source>
        <dbReference type="EMBL" id="CAG8525669.1"/>
    </source>
</evidence>
<evidence type="ECO:0000256" key="1">
    <source>
        <dbReference type="SAM" id="MobiDB-lite"/>
    </source>
</evidence>
<reference evidence="2" key="1">
    <citation type="submission" date="2021-06" db="EMBL/GenBank/DDBJ databases">
        <authorList>
            <person name="Kallberg Y."/>
            <person name="Tangrot J."/>
            <person name="Rosling A."/>
        </authorList>
    </citation>
    <scope>NUCLEOTIDE SEQUENCE</scope>
    <source>
        <strain evidence="2">UK204</strain>
    </source>
</reference>
<accession>A0A9N9AB04</accession>
<comment type="caution">
    <text evidence="2">The sequence shown here is derived from an EMBL/GenBank/DDBJ whole genome shotgun (WGS) entry which is preliminary data.</text>
</comment>
<name>A0A9N9AB04_9GLOM</name>
<gene>
    <name evidence="2" type="ORF">FCALED_LOCUS4924</name>
</gene>
<proteinExistence type="predicted"/>
<dbReference type="EMBL" id="CAJVPQ010000998">
    <property type="protein sequence ID" value="CAG8525669.1"/>
    <property type="molecule type" value="Genomic_DNA"/>
</dbReference>
<feature type="compositionally biased region" description="Low complexity" evidence="1">
    <location>
        <begin position="1"/>
        <end position="22"/>
    </location>
</feature>
<organism evidence="2 3">
    <name type="scientific">Funneliformis caledonium</name>
    <dbReference type="NCBI Taxonomy" id="1117310"/>
    <lineage>
        <taxon>Eukaryota</taxon>
        <taxon>Fungi</taxon>
        <taxon>Fungi incertae sedis</taxon>
        <taxon>Mucoromycota</taxon>
        <taxon>Glomeromycotina</taxon>
        <taxon>Glomeromycetes</taxon>
        <taxon>Glomerales</taxon>
        <taxon>Glomeraceae</taxon>
        <taxon>Funneliformis</taxon>
    </lineage>
</organism>
<keyword evidence="3" id="KW-1185">Reference proteome</keyword>
<evidence type="ECO:0000313" key="3">
    <source>
        <dbReference type="Proteomes" id="UP000789570"/>
    </source>
</evidence>
<dbReference type="AlphaFoldDB" id="A0A9N9AB04"/>
<protein>
    <submittedName>
        <fullName evidence="2">11025_t:CDS:1</fullName>
    </submittedName>
</protein>
<feature type="region of interest" description="Disordered" evidence="1">
    <location>
        <begin position="1"/>
        <end position="59"/>
    </location>
</feature>
<dbReference type="Proteomes" id="UP000789570">
    <property type="component" value="Unassembled WGS sequence"/>
</dbReference>
<feature type="compositionally biased region" description="Polar residues" evidence="1">
    <location>
        <begin position="23"/>
        <end position="54"/>
    </location>
</feature>